<dbReference type="Pfam" id="PF00587">
    <property type="entry name" value="tRNA-synt_2b"/>
    <property type="match status" value="1"/>
</dbReference>
<evidence type="ECO:0000256" key="12">
    <source>
        <dbReference type="SAM" id="Phobius"/>
    </source>
</evidence>
<evidence type="ECO:0000313" key="15">
    <source>
        <dbReference type="Proteomes" id="UP000230531"/>
    </source>
</evidence>
<dbReference type="OrthoDB" id="9804647at2"/>
<dbReference type="RefSeq" id="WP_157801595.1">
    <property type="nucleotide sequence ID" value="NZ_CP024798.1"/>
</dbReference>
<evidence type="ECO:0000256" key="3">
    <source>
        <dbReference type="ARBA" id="ARBA00022490"/>
    </source>
</evidence>
<keyword evidence="3" id="KW-0963">Cytoplasm</keyword>
<evidence type="ECO:0000256" key="7">
    <source>
        <dbReference type="ARBA" id="ARBA00022917"/>
    </source>
</evidence>
<name>A0A2K8K4N2_CARRU</name>
<evidence type="ECO:0000256" key="2">
    <source>
        <dbReference type="ARBA" id="ARBA00010728"/>
    </source>
</evidence>
<dbReference type="GO" id="GO:0006418">
    <property type="term" value="P:tRNA aminoacylation for protein translation"/>
    <property type="evidence" value="ECO:0007669"/>
    <property type="project" value="InterPro"/>
</dbReference>
<sequence length="338" mass="40859">MFFLLNKILRKIKINIVFLNKIFLLEKKINKIKKKKIIFFSNLVYFNNYYNNYNRIIYYSKYIKNYKFILIPIINLNCKIDKIISSIKSTLLDKIYCLLEKSLEIFIIKIQQLNFFYEEITIPLFINYSNLLYSGQIPKFYNNLFKIEKINSFLIPTSEVILNCLSFFIKNNFLPIKLICNSYCFRKEIGNLCKNNLGIKRQQQFKKIEIFQFFKKNESFERFYSICSNIIYILKLLEIKFRIIKLNSYELNLNSFLTFDFEIWSYIDNSWIEISSLSLCLNKSFNIFLKKKNIYLINASCLPLGRLIYIIFYTFRISNCFIKIPKKINKILTDLLKW</sequence>
<dbReference type="EMBL" id="CP024798">
    <property type="protein sequence ID" value="ATX33527.1"/>
    <property type="molecule type" value="Genomic_DNA"/>
</dbReference>
<evidence type="ECO:0000313" key="14">
    <source>
        <dbReference type="EMBL" id="ATX33527.1"/>
    </source>
</evidence>
<keyword evidence="4" id="KW-0436">Ligase</keyword>
<dbReference type="Gene3D" id="3.30.930.10">
    <property type="entry name" value="Bira Bifunctional Protein, Domain 2"/>
    <property type="match status" value="1"/>
</dbReference>
<evidence type="ECO:0000256" key="4">
    <source>
        <dbReference type="ARBA" id="ARBA00022598"/>
    </source>
</evidence>
<dbReference type="PANTHER" id="PTHR43697:SF1">
    <property type="entry name" value="SERINE--TRNA LIGASE"/>
    <property type="match status" value="1"/>
</dbReference>
<keyword evidence="12" id="KW-0472">Membrane</keyword>
<reference evidence="14 15" key="1">
    <citation type="submission" date="2017-11" db="EMBL/GenBank/DDBJ databases">
        <title>The genome sequence of Candidatus Carsonella ruddii from the psyllid Bactericera trigonica.</title>
        <authorList>
            <person name="Katsir L."/>
            <person name="Zhepu R."/>
            <person name="Piasezky A."/>
            <person name="Jong J."/>
            <person name="Sela N."/>
            <person name="Freilich S."/>
            <person name="Bahar O."/>
        </authorList>
    </citation>
    <scope>NUCLEOTIDE SEQUENCE [LARGE SCALE GENOMIC DNA]</scope>
    <source>
        <strain evidence="14 15">BT</strain>
    </source>
</reference>
<organism evidence="14 15">
    <name type="scientific">Carsonella ruddii</name>
    <dbReference type="NCBI Taxonomy" id="114186"/>
    <lineage>
        <taxon>Bacteria</taxon>
        <taxon>Pseudomonadati</taxon>
        <taxon>Pseudomonadota</taxon>
        <taxon>Gammaproteobacteria</taxon>
        <taxon>Oceanospirillales</taxon>
        <taxon>Halomonadaceae</taxon>
        <taxon>Zymobacter group</taxon>
        <taxon>Candidatus Carsonella</taxon>
    </lineage>
</organism>
<dbReference type="InterPro" id="IPR045864">
    <property type="entry name" value="aa-tRNA-synth_II/BPL/LPL"/>
</dbReference>
<dbReference type="InterPro" id="IPR006195">
    <property type="entry name" value="aa-tRNA-synth_II"/>
</dbReference>
<dbReference type="GO" id="GO:0005524">
    <property type="term" value="F:ATP binding"/>
    <property type="evidence" value="ECO:0007669"/>
    <property type="project" value="UniProtKB-KW"/>
</dbReference>
<feature type="transmembrane region" description="Helical" evidence="12">
    <location>
        <begin position="294"/>
        <end position="315"/>
    </location>
</feature>
<evidence type="ECO:0000256" key="6">
    <source>
        <dbReference type="ARBA" id="ARBA00022840"/>
    </source>
</evidence>
<feature type="domain" description="Aminoacyl-transfer RNA synthetases class-II family profile" evidence="13">
    <location>
        <begin position="117"/>
        <end position="325"/>
    </location>
</feature>
<evidence type="ECO:0000256" key="11">
    <source>
        <dbReference type="ARBA" id="ARBA00048823"/>
    </source>
</evidence>
<evidence type="ECO:0000256" key="1">
    <source>
        <dbReference type="ARBA" id="ARBA00005045"/>
    </source>
</evidence>
<accession>A0A2K8K4N2</accession>
<dbReference type="PANTHER" id="PTHR43697">
    <property type="entry name" value="SERYL-TRNA SYNTHETASE"/>
    <property type="match status" value="1"/>
</dbReference>
<keyword evidence="12" id="KW-0812">Transmembrane</keyword>
<dbReference type="PROSITE" id="PS50862">
    <property type="entry name" value="AA_TRNA_LIGASE_II"/>
    <property type="match status" value="1"/>
</dbReference>
<comment type="catalytic activity">
    <reaction evidence="10">
        <text>tRNA(Sec) + L-serine + ATP = L-seryl-tRNA(Sec) + AMP + diphosphate + H(+)</text>
        <dbReference type="Rhea" id="RHEA:42580"/>
        <dbReference type="Rhea" id="RHEA-COMP:9742"/>
        <dbReference type="Rhea" id="RHEA-COMP:10128"/>
        <dbReference type="ChEBI" id="CHEBI:15378"/>
        <dbReference type="ChEBI" id="CHEBI:30616"/>
        <dbReference type="ChEBI" id="CHEBI:33019"/>
        <dbReference type="ChEBI" id="CHEBI:33384"/>
        <dbReference type="ChEBI" id="CHEBI:78442"/>
        <dbReference type="ChEBI" id="CHEBI:78533"/>
        <dbReference type="ChEBI" id="CHEBI:456215"/>
        <dbReference type="EC" id="6.1.1.11"/>
    </reaction>
</comment>
<evidence type="ECO:0000259" key="13">
    <source>
        <dbReference type="PROSITE" id="PS50862"/>
    </source>
</evidence>
<dbReference type="SUPFAM" id="SSF55681">
    <property type="entry name" value="Class II aaRS and biotin synthetases"/>
    <property type="match status" value="1"/>
</dbReference>
<keyword evidence="7" id="KW-0648">Protein biosynthesis</keyword>
<proteinExistence type="inferred from homology"/>
<gene>
    <name evidence="14" type="ORF">CUN91_01035</name>
</gene>
<comment type="pathway">
    <text evidence="1">Aminoacyl-tRNA biosynthesis; selenocysteinyl-tRNA(Sec) biosynthesis; L-seryl-tRNA(Sec) from L-serine and tRNA(Sec): step 1/1.</text>
</comment>
<protein>
    <recommendedName>
        <fullName evidence="9">Seryl-tRNA(Ser/Sec) synthetase</fullName>
    </recommendedName>
</protein>
<keyword evidence="8" id="KW-0030">Aminoacyl-tRNA synthetase</keyword>
<dbReference type="InterPro" id="IPR002314">
    <property type="entry name" value="aa-tRNA-synt_IIb"/>
</dbReference>
<dbReference type="GO" id="GO:0004828">
    <property type="term" value="F:serine-tRNA ligase activity"/>
    <property type="evidence" value="ECO:0007669"/>
    <property type="project" value="UniProtKB-EC"/>
</dbReference>
<dbReference type="AlphaFoldDB" id="A0A2K8K4N2"/>
<evidence type="ECO:0000256" key="10">
    <source>
        <dbReference type="ARBA" id="ARBA00047929"/>
    </source>
</evidence>
<comment type="similarity">
    <text evidence="2">Belongs to the class-II aminoacyl-tRNA synthetase family. Type-1 seryl-tRNA synthetase subfamily.</text>
</comment>
<comment type="catalytic activity">
    <reaction evidence="11">
        <text>tRNA(Ser) + L-serine + ATP = L-seryl-tRNA(Ser) + AMP + diphosphate + H(+)</text>
        <dbReference type="Rhea" id="RHEA:12292"/>
        <dbReference type="Rhea" id="RHEA-COMP:9669"/>
        <dbReference type="Rhea" id="RHEA-COMP:9703"/>
        <dbReference type="ChEBI" id="CHEBI:15378"/>
        <dbReference type="ChEBI" id="CHEBI:30616"/>
        <dbReference type="ChEBI" id="CHEBI:33019"/>
        <dbReference type="ChEBI" id="CHEBI:33384"/>
        <dbReference type="ChEBI" id="CHEBI:78442"/>
        <dbReference type="ChEBI" id="CHEBI:78533"/>
        <dbReference type="ChEBI" id="CHEBI:456215"/>
        <dbReference type="EC" id="6.1.1.11"/>
    </reaction>
</comment>
<dbReference type="Proteomes" id="UP000230531">
    <property type="component" value="Chromosome"/>
</dbReference>
<evidence type="ECO:0000256" key="5">
    <source>
        <dbReference type="ARBA" id="ARBA00022741"/>
    </source>
</evidence>
<keyword evidence="5" id="KW-0547">Nucleotide-binding</keyword>
<keyword evidence="12" id="KW-1133">Transmembrane helix</keyword>
<keyword evidence="6" id="KW-0067">ATP-binding</keyword>
<evidence type="ECO:0000256" key="8">
    <source>
        <dbReference type="ARBA" id="ARBA00023146"/>
    </source>
</evidence>
<evidence type="ECO:0000256" key="9">
    <source>
        <dbReference type="ARBA" id="ARBA00033352"/>
    </source>
</evidence>